<evidence type="ECO:0000256" key="1">
    <source>
        <dbReference type="SAM" id="MobiDB-lite"/>
    </source>
</evidence>
<feature type="compositionally biased region" description="Basic and acidic residues" evidence="1">
    <location>
        <begin position="127"/>
        <end position="136"/>
    </location>
</feature>
<accession>A0A448WBV5</accession>
<feature type="compositionally biased region" description="Basic residues" evidence="1">
    <location>
        <begin position="96"/>
        <end position="113"/>
    </location>
</feature>
<sequence length="201" mass="23478">MESFKLPQPFESSQASLKQPSKWPMEEADMMVQDTIVYVPRLPAIDEHPLRPIQPVEIEAKDLGAWQPDEPEEINRESTKMDISGGKQQQQQHQQQRLKRQRRRHNEPKRLRRFAKESLSANASDSPKMDTKEMRRGQATAKETGVQTKSADVHKTKEETDKSSISVRLMLTIFSQILKKTVWRERRWTLINKFQEELANS</sequence>
<proteinExistence type="predicted"/>
<evidence type="ECO:0000313" key="3">
    <source>
        <dbReference type="Proteomes" id="UP000784294"/>
    </source>
</evidence>
<gene>
    <name evidence="2" type="ORF">PXEA_LOCUS1391</name>
</gene>
<dbReference type="Proteomes" id="UP000784294">
    <property type="component" value="Unassembled WGS sequence"/>
</dbReference>
<keyword evidence="3" id="KW-1185">Reference proteome</keyword>
<dbReference type="AlphaFoldDB" id="A0A448WBV5"/>
<feature type="region of interest" description="Disordered" evidence="1">
    <location>
        <begin position="1"/>
        <end position="26"/>
    </location>
</feature>
<protein>
    <submittedName>
        <fullName evidence="2">Uncharacterized protein</fullName>
    </submittedName>
</protein>
<dbReference type="EMBL" id="CAAALY010002821">
    <property type="protein sequence ID" value="VEL07951.1"/>
    <property type="molecule type" value="Genomic_DNA"/>
</dbReference>
<evidence type="ECO:0000313" key="2">
    <source>
        <dbReference type="EMBL" id="VEL07951.1"/>
    </source>
</evidence>
<name>A0A448WBV5_9PLAT</name>
<organism evidence="2 3">
    <name type="scientific">Protopolystoma xenopodis</name>
    <dbReference type="NCBI Taxonomy" id="117903"/>
    <lineage>
        <taxon>Eukaryota</taxon>
        <taxon>Metazoa</taxon>
        <taxon>Spiralia</taxon>
        <taxon>Lophotrochozoa</taxon>
        <taxon>Platyhelminthes</taxon>
        <taxon>Monogenea</taxon>
        <taxon>Polyopisthocotylea</taxon>
        <taxon>Polystomatidea</taxon>
        <taxon>Polystomatidae</taxon>
        <taxon>Protopolystoma</taxon>
    </lineage>
</organism>
<comment type="caution">
    <text evidence="2">The sequence shown here is derived from an EMBL/GenBank/DDBJ whole genome shotgun (WGS) entry which is preliminary data.</text>
</comment>
<reference evidence="2" key="1">
    <citation type="submission" date="2018-11" db="EMBL/GenBank/DDBJ databases">
        <authorList>
            <consortium name="Pathogen Informatics"/>
        </authorList>
    </citation>
    <scope>NUCLEOTIDE SEQUENCE</scope>
</reference>
<feature type="region of interest" description="Disordered" evidence="1">
    <location>
        <begin position="61"/>
        <end position="157"/>
    </location>
</feature>
<feature type="compositionally biased region" description="Polar residues" evidence="1">
    <location>
        <begin position="10"/>
        <end position="19"/>
    </location>
</feature>